<sequence>ATTYQEAVNDENIDRHDKKTDKYNSKGAKEKFEDLKKLHEQIEELQKKPNPTAEEKAELTKKKEEYNDKLKQAKKDTIENIQGQLAQNKLRSKNLGLHNNLLWGLILEIIFKLVIIEIILIWINYSEAAKFLQSAEKIHDPHLSVEEREQVNEEIRPLLSLTGPVADDSMGPQELNDIFGCPFFISPLCSQLSA</sequence>
<evidence type="ECO:0000313" key="1">
    <source>
        <dbReference type="EMBL" id="CAG8739792.1"/>
    </source>
</evidence>
<proteinExistence type="predicted"/>
<accession>A0ACA9Q9B7</accession>
<name>A0ACA9Q9B7_9GLOM</name>
<gene>
    <name evidence="1" type="ORF">SPELUC_LOCUS13709</name>
</gene>
<feature type="non-terminal residue" evidence="1">
    <location>
        <position position="194"/>
    </location>
</feature>
<reference evidence="1" key="1">
    <citation type="submission" date="2021-06" db="EMBL/GenBank/DDBJ databases">
        <authorList>
            <person name="Kallberg Y."/>
            <person name="Tangrot J."/>
            <person name="Rosling A."/>
        </authorList>
    </citation>
    <scope>NUCLEOTIDE SEQUENCE</scope>
    <source>
        <strain evidence="1">28 12/20/2015</strain>
    </source>
</reference>
<protein>
    <submittedName>
        <fullName evidence="1">18244_t:CDS:1</fullName>
    </submittedName>
</protein>
<organism evidence="1 2">
    <name type="scientific">Cetraspora pellucida</name>
    <dbReference type="NCBI Taxonomy" id="1433469"/>
    <lineage>
        <taxon>Eukaryota</taxon>
        <taxon>Fungi</taxon>
        <taxon>Fungi incertae sedis</taxon>
        <taxon>Mucoromycota</taxon>
        <taxon>Glomeromycotina</taxon>
        <taxon>Glomeromycetes</taxon>
        <taxon>Diversisporales</taxon>
        <taxon>Gigasporaceae</taxon>
        <taxon>Cetraspora</taxon>
    </lineage>
</organism>
<evidence type="ECO:0000313" key="2">
    <source>
        <dbReference type="Proteomes" id="UP000789366"/>
    </source>
</evidence>
<comment type="caution">
    <text evidence="1">The sequence shown here is derived from an EMBL/GenBank/DDBJ whole genome shotgun (WGS) entry which is preliminary data.</text>
</comment>
<keyword evidence="2" id="KW-1185">Reference proteome</keyword>
<feature type="non-terminal residue" evidence="1">
    <location>
        <position position="1"/>
    </location>
</feature>
<dbReference type="Proteomes" id="UP000789366">
    <property type="component" value="Unassembled WGS sequence"/>
</dbReference>
<dbReference type="EMBL" id="CAJVPW010037365">
    <property type="protein sequence ID" value="CAG8739792.1"/>
    <property type="molecule type" value="Genomic_DNA"/>
</dbReference>